<name>A2DD19_TRIV3</name>
<dbReference type="GO" id="GO:0005737">
    <property type="term" value="C:cytoplasm"/>
    <property type="evidence" value="ECO:0000318"/>
    <property type="project" value="GO_Central"/>
</dbReference>
<organism evidence="1 2">
    <name type="scientific">Trichomonas vaginalis (strain ATCC PRA-98 / G3)</name>
    <dbReference type="NCBI Taxonomy" id="412133"/>
    <lineage>
        <taxon>Eukaryota</taxon>
        <taxon>Metamonada</taxon>
        <taxon>Parabasalia</taxon>
        <taxon>Trichomonadida</taxon>
        <taxon>Trichomonadidae</taxon>
        <taxon>Trichomonas</taxon>
    </lineage>
</organism>
<evidence type="ECO:0000313" key="1">
    <source>
        <dbReference type="EMBL" id="EAY21793.1"/>
    </source>
</evidence>
<dbReference type="STRING" id="5722.A2DD19"/>
<dbReference type="KEGG" id="tva:5467345"/>
<accession>A2DD19</accession>
<dbReference type="CDD" id="cd21449">
    <property type="entry name" value="DLC-like_SF"/>
    <property type="match status" value="1"/>
</dbReference>
<gene>
    <name evidence="1" type="ORF">TVAG_238190</name>
</gene>
<dbReference type="SMR" id="A2DD19"/>
<dbReference type="VEuPathDB" id="TrichDB:TVAGG3_0578190"/>
<reference evidence="1" key="1">
    <citation type="submission" date="2006-10" db="EMBL/GenBank/DDBJ databases">
        <authorList>
            <person name="Amadeo P."/>
            <person name="Zhao Q."/>
            <person name="Wortman J."/>
            <person name="Fraser-Liggett C."/>
            <person name="Carlton J."/>
        </authorList>
    </citation>
    <scope>NUCLEOTIDE SEQUENCE</scope>
    <source>
        <strain evidence="1">G3</strain>
    </source>
</reference>
<dbReference type="Gene3D" id="3.30.1140.40">
    <property type="entry name" value="Tctex-1"/>
    <property type="match status" value="1"/>
</dbReference>
<evidence type="ECO:0008006" key="3">
    <source>
        <dbReference type="Google" id="ProtNLM"/>
    </source>
</evidence>
<dbReference type="InParanoid" id="A2DD19"/>
<proteinExistence type="predicted"/>
<dbReference type="VEuPathDB" id="TrichDB:TVAG_238190"/>
<dbReference type="PANTHER" id="PTHR21255">
    <property type="entry name" value="T-COMPLEX-ASSOCIATED-TESTIS-EXPRESSED 1/ DYNEIN LIGHT CHAIN"/>
    <property type="match status" value="1"/>
</dbReference>
<protein>
    <recommendedName>
        <fullName evidence="3">Tctex-1 family protein</fullName>
    </recommendedName>
</protein>
<dbReference type="EMBL" id="DS113188">
    <property type="protein sequence ID" value="EAY21793.1"/>
    <property type="molecule type" value="Genomic_DNA"/>
</dbReference>
<dbReference type="GO" id="GO:0045505">
    <property type="term" value="F:dynein intermediate chain binding"/>
    <property type="evidence" value="ECO:0000318"/>
    <property type="project" value="GO_Central"/>
</dbReference>
<sequence length="122" mass="14172">MKQNQQQAELKTLPKFPKERAKEIADFILKDIFEDPQFDYNYIQYFLDMASKAITFEIHNDISSDFSVFVQVTLLENLGQSIISASMSLWDQRTDDYVATSYSTNKFTCLVNIYGVFSPENK</sequence>
<evidence type="ECO:0000313" key="2">
    <source>
        <dbReference type="Proteomes" id="UP000001542"/>
    </source>
</evidence>
<reference evidence="1" key="2">
    <citation type="journal article" date="2007" name="Science">
        <title>Draft genome sequence of the sexually transmitted pathogen Trichomonas vaginalis.</title>
        <authorList>
            <person name="Carlton J.M."/>
            <person name="Hirt R.P."/>
            <person name="Silva J.C."/>
            <person name="Delcher A.L."/>
            <person name="Schatz M."/>
            <person name="Zhao Q."/>
            <person name="Wortman J.R."/>
            <person name="Bidwell S.L."/>
            <person name="Alsmark U.C.M."/>
            <person name="Besteiro S."/>
            <person name="Sicheritz-Ponten T."/>
            <person name="Noel C.J."/>
            <person name="Dacks J.B."/>
            <person name="Foster P.G."/>
            <person name="Simillion C."/>
            <person name="Van de Peer Y."/>
            <person name="Miranda-Saavedra D."/>
            <person name="Barton G.J."/>
            <person name="Westrop G.D."/>
            <person name="Mueller S."/>
            <person name="Dessi D."/>
            <person name="Fiori P.L."/>
            <person name="Ren Q."/>
            <person name="Paulsen I."/>
            <person name="Zhang H."/>
            <person name="Bastida-Corcuera F.D."/>
            <person name="Simoes-Barbosa A."/>
            <person name="Brown M.T."/>
            <person name="Hayes R.D."/>
            <person name="Mukherjee M."/>
            <person name="Okumura C.Y."/>
            <person name="Schneider R."/>
            <person name="Smith A.J."/>
            <person name="Vanacova S."/>
            <person name="Villalvazo M."/>
            <person name="Haas B.J."/>
            <person name="Pertea M."/>
            <person name="Feldblyum T.V."/>
            <person name="Utterback T.R."/>
            <person name="Shu C.L."/>
            <person name="Osoegawa K."/>
            <person name="de Jong P.J."/>
            <person name="Hrdy I."/>
            <person name="Horvathova L."/>
            <person name="Zubacova Z."/>
            <person name="Dolezal P."/>
            <person name="Malik S.B."/>
            <person name="Logsdon J.M. Jr."/>
            <person name="Henze K."/>
            <person name="Gupta A."/>
            <person name="Wang C.C."/>
            <person name="Dunne R.L."/>
            <person name="Upcroft J.A."/>
            <person name="Upcroft P."/>
            <person name="White O."/>
            <person name="Salzberg S.L."/>
            <person name="Tang P."/>
            <person name="Chiu C.-H."/>
            <person name="Lee Y.-S."/>
            <person name="Embley T.M."/>
            <person name="Coombs G.H."/>
            <person name="Mottram J.C."/>
            <person name="Tachezy J."/>
            <person name="Fraser-Liggett C.M."/>
            <person name="Johnson P.J."/>
        </authorList>
    </citation>
    <scope>NUCLEOTIDE SEQUENCE [LARGE SCALE GENOMIC DNA]</scope>
    <source>
        <strain evidence="1">G3</strain>
    </source>
</reference>
<dbReference type="PANTHER" id="PTHR21255:SF7">
    <property type="entry name" value="DYNEIN LIGHT CHAIN TCTEX-TYPE PROTEIN 2B"/>
    <property type="match status" value="1"/>
</dbReference>
<keyword evidence="2" id="KW-1185">Reference proteome</keyword>
<dbReference type="InterPro" id="IPR038586">
    <property type="entry name" value="Tctex-1-like_sf"/>
</dbReference>
<dbReference type="Pfam" id="PF03645">
    <property type="entry name" value="Tctex-1"/>
    <property type="match status" value="1"/>
</dbReference>
<dbReference type="RefSeq" id="XP_001582779.1">
    <property type="nucleotide sequence ID" value="XM_001582729.1"/>
</dbReference>
<dbReference type="GO" id="GO:0005868">
    <property type="term" value="C:cytoplasmic dynein complex"/>
    <property type="evidence" value="ECO:0000318"/>
    <property type="project" value="GO_Central"/>
</dbReference>
<dbReference type="GO" id="GO:0007018">
    <property type="term" value="P:microtubule-based movement"/>
    <property type="evidence" value="ECO:0000318"/>
    <property type="project" value="GO_Central"/>
</dbReference>
<dbReference type="AlphaFoldDB" id="A2DD19"/>
<dbReference type="Proteomes" id="UP000001542">
    <property type="component" value="Unassembled WGS sequence"/>
</dbReference>
<dbReference type="InterPro" id="IPR005334">
    <property type="entry name" value="Tctex-1-like"/>
</dbReference>